<organism evidence="2 3">
    <name type="scientific">Euzebyella saccharophila</name>
    <dbReference type="NCBI Taxonomy" id="679664"/>
    <lineage>
        <taxon>Bacteria</taxon>
        <taxon>Pseudomonadati</taxon>
        <taxon>Bacteroidota</taxon>
        <taxon>Flavobacteriia</taxon>
        <taxon>Flavobacteriales</taxon>
        <taxon>Flavobacteriaceae</taxon>
        <taxon>Euzebyella</taxon>
    </lineage>
</organism>
<gene>
    <name evidence="2" type="ORF">ACFOUT_12610</name>
</gene>
<evidence type="ECO:0000259" key="1">
    <source>
        <dbReference type="SMART" id="SM00867"/>
    </source>
</evidence>
<proteinExistence type="predicted"/>
<accession>A0ABV8JRM9</accession>
<dbReference type="EMBL" id="JBHSAW010000010">
    <property type="protein sequence ID" value="MFC4096721.1"/>
    <property type="molecule type" value="Genomic_DNA"/>
</dbReference>
<dbReference type="SUPFAM" id="SSF101874">
    <property type="entry name" value="YceI-like"/>
    <property type="match status" value="1"/>
</dbReference>
<dbReference type="PANTHER" id="PTHR34406:SF1">
    <property type="entry name" value="PROTEIN YCEI"/>
    <property type="match status" value="1"/>
</dbReference>
<dbReference type="Pfam" id="PF04264">
    <property type="entry name" value="YceI"/>
    <property type="match status" value="1"/>
</dbReference>
<dbReference type="SMART" id="SM00867">
    <property type="entry name" value="YceI"/>
    <property type="match status" value="1"/>
</dbReference>
<evidence type="ECO:0000313" key="3">
    <source>
        <dbReference type="Proteomes" id="UP001595814"/>
    </source>
</evidence>
<dbReference type="InterPro" id="IPR036761">
    <property type="entry name" value="TTHA0802/YceI-like_sf"/>
</dbReference>
<dbReference type="RefSeq" id="WP_192461469.1">
    <property type="nucleotide sequence ID" value="NZ_JACYFJ010000002.1"/>
</dbReference>
<feature type="domain" description="Lipid/polyisoprenoid-binding YceI-like" evidence="1">
    <location>
        <begin position="22"/>
        <end position="168"/>
    </location>
</feature>
<reference evidence="3" key="1">
    <citation type="journal article" date="2019" name="Int. J. Syst. Evol. Microbiol.">
        <title>The Global Catalogue of Microorganisms (GCM) 10K type strain sequencing project: providing services to taxonomists for standard genome sequencing and annotation.</title>
        <authorList>
            <consortium name="The Broad Institute Genomics Platform"/>
            <consortium name="The Broad Institute Genome Sequencing Center for Infectious Disease"/>
            <person name="Wu L."/>
            <person name="Ma J."/>
        </authorList>
    </citation>
    <scope>NUCLEOTIDE SEQUENCE [LARGE SCALE GENOMIC DNA]</scope>
    <source>
        <strain evidence="3">CECT 7477</strain>
    </source>
</reference>
<evidence type="ECO:0000313" key="2">
    <source>
        <dbReference type="EMBL" id="MFC4096721.1"/>
    </source>
</evidence>
<keyword evidence="3" id="KW-1185">Reference proteome</keyword>
<protein>
    <submittedName>
        <fullName evidence="2">YceI family protein</fullName>
    </submittedName>
</protein>
<dbReference type="InterPro" id="IPR007372">
    <property type="entry name" value="Lipid/polyisoprenoid-bd_YceI"/>
</dbReference>
<name>A0ABV8JRM9_9FLAO</name>
<dbReference type="Proteomes" id="UP001595814">
    <property type="component" value="Unassembled WGS sequence"/>
</dbReference>
<dbReference type="Gene3D" id="2.40.128.110">
    <property type="entry name" value="Lipid/polyisoprenoid-binding, YceI-like"/>
    <property type="match status" value="1"/>
</dbReference>
<sequence length="169" mass="18851">MKRFLVILFVLIGCQPSLWGQEIRVQSAEITFHFTSKDVKGSIGGFNSSSIIDLGNLTESKFSGSVQVETLKTGNFIRDWSLKGGKYFDADAYPSILFKSTKISGNMVDTFQVTGNLTLKGKTKPITFTFTRKDNRLIGLASLFTSDFGIQIKDEREENEVDVTIVLNF</sequence>
<dbReference type="PANTHER" id="PTHR34406">
    <property type="entry name" value="PROTEIN YCEI"/>
    <property type="match status" value="1"/>
</dbReference>
<comment type="caution">
    <text evidence="2">The sequence shown here is derived from an EMBL/GenBank/DDBJ whole genome shotgun (WGS) entry which is preliminary data.</text>
</comment>